<gene>
    <name evidence="14" type="ORF">D0466_04670</name>
</gene>
<proteinExistence type="inferred from homology"/>
<dbReference type="PROSITE" id="PS50885">
    <property type="entry name" value="HAMP"/>
    <property type="match status" value="1"/>
</dbReference>
<dbReference type="InterPro" id="IPR003660">
    <property type="entry name" value="HAMP_dom"/>
</dbReference>
<dbReference type="SMART" id="SM00304">
    <property type="entry name" value="HAMP"/>
    <property type="match status" value="1"/>
</dbReference>
<keyword evidence="7 11" id="KW-0472">Membrane</keyword>
<dbReference type="FunFam" id="1.10.287.950:FF:000001">
    <property type="entry name" value="Methyl-accepting chemotaxis sensory transducer"/>
    <property type="match status" value="1"/>
</dbReference>
<feature type="transmembrane region" description="Helical" evidence="11">
    <location>
        <begin position="17"/>
        <end position="37"/>
    </location>
</feature>
<keyword evidence="6 11" id="KW-1133">Transmembrane helix</keyword>
<dbReference type="Pfam" id="PF00672">
    <property type="entry name" value="HAMP"/>
    <property type="match status" value="1"/>
</dbReference>
<evidence type="ECO:0000256" key="6">
    <source>
        <dbReference type="ARBA" id="ARBA00022989"/>
    </source>
</evidence>
<accession>A0A372LGY1</accession>
<dbReference type="SMART" id="SM00283">
    <property type="entry name" value="MA"/>
    <property type="match status" value="1"/>
</dbReference>
<feature type="domain" description="Methyl-accepting transducer" evidence="12">
    <location>
        <begin position="374"/>
        <end position="645"/>
    </location>
</feature>
<dbReference type="Pfam" id="PF02743">
    <property type="entry name" value="dCache_1"/>
    <property type="match status" value="1"/>
</dbReference>
<dbReference type="PANTHER" id="PTHR32089:SF114">
    <property type="entry name" value="METHYL-ACCEPTING CHEMOTAXIS PROTEIN MCPB"/>
    <property type="match status" value="1"/>
</dbReference>
<keyword evidence="2" id="KW-1003">Cell membrane</keyword>
<evidence type="ECO:0000256" key="9">
    <source>
        <dbReference type="ARBA" id="ARBA00029447"/>
    </source>
</evidence>
<name>A0A372LGY1_9BACI</name>
<dbReference type="EMBL" id="QVTD01000003">
    <property type="protein sequence ID" value="RFU65202.1"/>
    <property type="molecule type" value="Genomic_DNA"/>
</dbReference>
<evidence type="ECO:0000256" key="8">
    <source>
        <dbReference type="ARBA" id="ARBA00023224"/>
    </source>
</evidence>
<evidence type="ECO:0000259" key="12">
    <source>
        <dbReference type="PROSITE" id="PS50111"/>
    </source>
</evidence>
<dbReference type="PANTHER" id="PTHR32089">
    <property type="entry name" value="METHYL-ACCEPTING CHEMOTAXIS PROTEIN MCPB"/>
    <property type="match status" value="1"/>
</dbReference>
<reference evidence="14 15" key="1">
    <citation type="submission" date="2018-08" db="EMBL/GenBank/DDBJ databases">
        <title>Bacillus chawlae sp. nov., Bacillus glennii sp. nov., and Bacillus saganii sp. nov. Isolated from the Vehicle Assembly Building at Kennedy Space Center where the Viking Spacecraft were Assembled.</title>
        <authorList>
            <person name="Seuylemezian A."/>
            <person name="Vaishampayan P."/>
        </authorList>
    </citation>
    <scope>NUCLEOTIDE SEQUENCE [LARGE SCALE GENOMIC DNA]</scope>
    <source>
        <strain evidence="14 15">V44-8</strain>
    </source>
</reference>
<sequence length="661" mass="71572">MRRSKQNFFGLTIKTKLFISFLIMLLIPCLTIGWISFKTAKEKVQEQITMSAAETTKLLNSNLDRFIEPEIKSIDFLSETIHSDDYKGANSKAQLHTMIPFVSTHQEISTMFVGGKDGRFINAPAKKMPEGYDARQRPWYQEAMKQQGEVIVSTPYVSKTTGDFVVSVSKALKDGSGVIGAEIKLKTVEAFTNQVKVGKEGYAFILDKDRKVVVHPTTKPTEELPGGSIDPIFKSQNGDFAYPLDGVLKHMFFVTNERTGWKVAGTLFYDEVDKEAQPIFNKTILVLAISLIIGLGIIYIIVSSITRPLQTLVAASGKISDGDLTEEIELKSGDELGQLGDSFNDMTKNLRALVKQIGLNTDQVAASAEELTANAEETSRATEQIAHTIQEVASGSEKQLGSVEDSAVKMEELTSEVQRIAHNAQSASKSSVHTSEQAIEGEKSIQLAMEQMNTIKKTFGNLSLSIESLGSRSNEINKIIDVITDISSQTNLLALNAAIEAARAGEYGRGFAVVADEVRKLAEQSSNSAQQISNLIAAIQDETNKTVVSMNQASNEVMQGIGVVNTAGETFGQIKSAINEVVAEISDISSSVDKISFSTGQVVESAVIISKIAEEAAAGTQNVAAATEEQLASMEEISASANALTNMADELQHTIGKFKIS</sequence>
<dbReference type="Pfam" id="PF00015">
    <property type="entry name" value="MCPsignal"/>
    <property type="match status" value="1"/>
</dbReference>
<evidence type="ECO:0000256" key="4">
    <source>
        <dbReference type="ARBA" id="ARBA00022500"/>
    </source>
</evidence>
<dbReference type="InterPro" id="IPR004089">
    <property type="entry name" value="MCPsignal_dom"/>
</dbReference>
<dbReference type="Gene3D" id="1.10.287.950">
    <property type="entry name" value="Methyl-accepting chemotaxis protein"/>
    <property type="match status" value="1"/>
</dbReference>
<evidence type="ECO:0000313" key="14">
    <source>
        <dbReference type="EMBL" id="RFU65202.1"/>
    </source>
</evidence>
<dbReference type="InterPro" id="IPR029151">
    <property type="entry name" value="Sensor-like_sf"/>
</dbReference>
<keyword evidence="5 11" id="KW-0812">Transmembrane</keyword>
<evidence type="ECO:0000259" key="13">
    <source>
        <dbReference type="PROSITE" id="PS50885"/>
    </source>
</evidence>
<evidence type="ECO:0000256" key="11">
    <source>
        <dbReference type="SAM" id="Phobius"/>
    </source>
</evidence>
<dbReference type="Gene3D" id="3.30.450.20">
    <property type="entry name" value="PAS domain"/>
    <property type="match status" value="2"/>
</dbReference>
<keyword evidence="4" id="KW-0145">Chemotaxis</keyword>
<dbReference type="CDD" id="cd12912">
    <property type="entry name" value="PDC2_MCP_like"/>
    <property type="match status" value="1"/>
</dbReference>
<dbReference type="Proteomes" id="UP000262939">
    <property type="component" value="Unassembled WGS sequence"/>
</dbReference>
<comment type="similarity">
    <text evidence="9">Belongs to the methyl-accepting chemotaxis (MCP) protein family.</text>
</comment>
<evidence type="ECO:0000256" key="10">
    <source>
        <dbReference type="PROSITE-ProRule" id="PRU00284"/>
    </source>
</evidence>
<evidence type="ECO:0000313" key="15">
    <source>
        <dbReference type="Proteomes" id="UP000262939"/>
    </source>
</evidence>
<evidence type="ECO:0000256" key="7">
    <source>
        <dbReference type="ARBA" id="ARBA00023136"/>
    </source>
</evidence>
<dbReference type="SUPFAM" id="SSF103190">
    <property type="entry name" value="Sensory domain-like"/>
    <property type="match status" value="1"/>
</dbReference>
<dbReference type="GO" id="GO:0005886">
    <property type="term" value="C:plasma membrane"/>
    <property type="evidence" value="ECO:0007669"/>
    <property type="project" value="UniProtKB-SubCell"/>
</dbReference>
<feature type="domain" description="HAMP" evidence="13">
    <location>
        <begin position="303"/>
        <end position="355"/>
    </location>
</feature>
<dbReference type="GO" id="GO:0006935">
    <property type="term" value="P:chemotaxis"/>
    <property type="evidence" value="ECO:0007669"/>
    <property type="project" value="UniProtKB-KW"/>
</dbReference>
<dbReference type="CDD" id="cd06225">
    <property type="entry name" value="HAMP"/>
    <property type="match status" value="1"/>
</dbReference>
<dbReference type="Gene3D" id="6.10.340.10">
    <property type="match status" value="1"/>
</dbReference>
<protein>
    <submittedName>
        <fullName evidence="14">HAMP domain-containing protein</fullName>
    </submittedName>
</protein>
<dbReference type="GO" id="GO:0007165">
    <property type="term" value="P:signal transduction"/>
    <property type="evidence" value="ECO:0007669"/>
    <property type="project" value="UniProtKB-KW"/>
</dbReference>
<keyword evidence="15" id="KW-1185">Reference proteome</keyword>
<feature type="transmembrane region" description="Helical" evidence="11">
    <location>
        <begin position="284"/>
        <end position="302"/>
    </location>
</feature>
<dbReference type="PROSITE" id="PS50111">
    <property type="entry name" value="CHEMOTAXIS_TRANSDUC_2"/>
    <property type="match status" value="1"/>
</dbReference>
<organism evidence="14 15">
    <name type="scientific">Peribacillus glennii</name>
    <dbReference type="NCBI Taxonomy" id="2303991"/>
    <lineage>
        <taxon>Bacteria</taxon>
        <taxon>Bacillati</taxon>
        <taxon>Bacillota</taxon>
        <taxon>Bacilli</taxon>
        <taxon>Bacillales</taxon>
        <taxon>Bacillaceae</taxon>
        <taxon>Peribacillus</taxon>
    </lineage>
</organism>
<evidence type="ECO:0000256" key="2">
    <source>
        <dbReference type="ARBA" id="ARBA00022475"/>
    </source>
</evidence>
<keyword evidence="3" id="KW-0488">Methylation</keyword>
<comment type="subcellular location">
    <subcellularLocation>
        <location evidence="1">Cell membrane</location>
        <topology evidence="1">Multi-pass membrane protein</topology>
    </subcellularLocation>
</comment>
<dbReference type="SUPFAM" id="SSF58104">
    <property type="entry name" value="Methyl-accepting chemotaxis protein (MCP) signaling domain"/>
    <property type="match status" value="1"/>
</dbReference>
<evidence type="ECO:0000256" key="3">
    <source>
        <dbReference type="ARBA" id="ARBA00022481"/>
    </source>
</evidence>
<dbReference type="OrthoDB" id="9760371at2"/>
<comment type="caution">
    <text evidence="14">The sequence shown here is derived from an EMBL/GenBank/DDBJ whole genome shotgun (WGS) entry which is preliminary data.</text>
</comment>
<dbReference type="CDD" id="cd11386">
    <property type="entry name" value="MCP_signal"/>
    <property type="match status" value="1"/>
</dbReference>
<evidence type="ECO:0000256" key="1">
    <source>
        <dbReference type="ARBA" id="ARBA00004651"/>
    </source>
</evidence>
<dbReference type="CDD" id="cd12914">
    <property type="entry name" value="PDC1_DGC_like"/>
    <property type="match status" value="1"/>
</dbReference>
<evidence type="ECO:0000256" key="5">
    <source>
        <dbReference type="ARBA" id="ARBA00022692"/>
    </source>
</evidence>
<dbReference type="RefSeq" id="WP_117321378.1">
    <property type="nucleotide sequence ID" value="NZ_QVTD01000003.1"/>
</dbReference>
<dbReference type="InterPro" id="IPR033479">
    <property type="entry name" value="dCache_1"/>
</dbReference>
<keyword evidence="8 10" id="KW-0807">Transducer</keyword>
<dbReference type="AlphaFoldDB" id="A0A372LGY1"/>